<evidence type="ECO:0000256" key="5">
    <source>
        <dbReference type="ARBA" id="ARBA00023136"/>
    </source>
</evidence>
<reference evidence="7" key="1">
    <citation type="submission" date="2021-04" db="EMBL/GenBank/DDBJ databases">
        <title>novel species isolated from subtropical streams in China.</title>
        <authorList>
            <person name="Lu H."/>
        </authorList>
    </citation>
    <scope>NUCLEOTIDE SEQUENCE</scope>
    <source>
        <strain evidence="7">LFS511W</strain>
    </source>
</reference>
<name>A0A941DLU1_9BURK</name>
<keyword evidence="3 6" id="KW-0812">Transmembrane</keyword>
<gene>
    <name evidence="7" type="ORF">KDM89_03165</name>
</gene>
<proteinExistence type="inferred from homology"/>
<feature type="transmembrane region" description="Helical" evidence="6">
    <location>
        <begin position="281"/>
        <end position="303"/>
    </location>
</feature>
<feature type="transmembrane region" description="Helical" evidence="6">
    <location>
        <begin position="315"/>
        <end position="348"/>
    </location>
</feature>
<feature type="transmembrane region" description="Helical" evidence="6">
    <location>
        <begin position="13"/>
        <end position="46"/>
    </location>
</feature>
<evidence type="ECO:0000256" key="2">
    <source>
        <dbReference type="ARBA" id="ARBA00009773"/>
    </source>
</evidence>
<accession>A0A941DLU1</accession>
<keyword evidence="8" id="KW-1185">Reference proteome</keyword>
<comment type="subcellular location">
    <subcellularLocation>
        <location evidence="1">Membrane</location>
        <topology evidence="1">Multi-pass membrane protein</topology>
    </subcellularLocation>
</comment>
<dbReference type="Pfam" id="PF01594">
    <property type="entry name" value="AI-2E_transport"/>
    <property type="match status" value="1"/>
</dbReference>
<dbReference type="PANTHER" id="PTHR21716:SF64">
    <property type="entry name" value="AI-2 TRANSPORT PROTEIN TQSA"/>
    <property type="match status" value="1"/>
</dbReference>
<dbReference type="GO" id="GO:0016020">
    <property type="term" value="C:membrane"/>
    <property type="evidence" value="ECO:0007669"/>
    <property type="project" value="UniProtKB-SubCell"/>
</dbReference>
<evidence type="ECO:0000256" key="6">
    <source>
        <dbReference type="SAM" id="Phobius"/>
    </source>
</evidence>
<organism evidence="7 8">
    <name type="scientific">Undibacterium luofuense</name>
    <dbReference type="NCBI Taxonomy" id="2828733"/>
    <lineage>
        <taxon>Bacteria</taxon>
        <taxon>Pseudomonadati</taxon>
        <taxon>Pseudomonadota</taxon>
        <taxon>Betaproteobacteria</taxon>
        <taxon>Burkholderiales</taxon>
        <taxon>Oxalobacteraceae</taxon>
        <taxon>Undibacterium</taxon>
    </lineage>
</organism>
<evidence type="ECO:0000313" key="8">
    <source>
        <dbReference type="Proteomes" id="UP000680067"/>
    </source>
</evidence>
<evidence type="ECO:0000256" key="1">
    <source>
        <dbReference type="ARBA" id="ARBA00004141"/>
    </source>
</evidence>
<dbReference type="PANTHER" id="PTHR21716">
    <property type="entry name" value="TRANSMEMBRANE PROTEIN"/>
    <property type="match status" value="1"/>
</dbReference>
<sequence>MSFSFSSEQKQSIIWLGVGLALLLLLFLLAPVLMPFIVSAILAYILNPAVDRLSQIRLRRFSISRSMASSVVILLLILTSLAMVLILVPVLKKELPLLQSQLPRFLDRLDQFSAPLLAKYHIPVRLDGAGLKALLTDQLSTSGEEIGKAILSSLKVGGTAVIGIIGNLLLIPVVLFYLLLDWHHLIGRIRHFIPRRWIDSITKAVTEVDDLMAQYLRGQILVMVILAVFYAAALALVGFDLALPVGIMTGLLVFIPYIGYGLGLALAMIGAILQYDSMNGILAVAAVYTVGQLLESFILTPRLVGERIGLHPLTVIFALMAFGELFGFTGILMALPVSAVMSVGVSYLRRYYLNSSFYRQ</sequence>
<feature type="transmembrane region" description="Helical" evidence="6">
    <location>
        <begin position="67"/>
        <end position="91"/>
    </location>
</feature>
<feature type="transmembrane region" description="Helical" evidence="6">
    <location>
        <begin position="220"/>
        <end position="239"/>
    </location>
</feature>
<evidence type="ECO:0000256" key="3">
    <source>
        <dbReference type="ARBA" id="ARBA00022692"/>
    </source>
</evidence>
<protein>
    <submittedName>
        <fullName evidence="7">AI-2E family transporter</fullName>
    </submittedName>
</protein>
<dbReference type="EMBL" id="JAGSPN010000001">
    <property type="protein sequence ID" value="MBR7781131.1"/>
    <property type="molecule type" value="Genomic_DNA"/>
</dbReference>
<dbReference type="RefSeq" id="WP_212686465.1">
    <property type="nucleotide sequence ID" value="NZ_JAGSPN010000001.1"/>
</dbReference>
<dbReference type="Proteomes" id="UP000680067">
    <property type="component" value="Unassembled WGS sequence"/>
</dbReference>
<dbReference type="GO" id="GO:0055085">
    <property type="term" value="P:transmembrane transport"/>
    <property type="evidence" value="ECO:0007669"/>
    <property type="project" value="TreeGrafter"/>
</dbReference>
<comment type="caution">
    <text evidence="7">The sequence shown here is derived from an EMBL/GenBank/DDBJ whole genome shotgun (WGS) entry which is preliminary data.</text>
</comment>
<comment type="similarity">
    <text evidence="2">Belongs to the autoinducer-2 exporter (AI-2E) (TC 2.A.86) family.</text>
</comment>
<evidence type="ECO:0000313" key="7">
    <source>
        <dbReference type="EMBL" id="MBR7781131.1"/>
    </source>
</evidence>
<feature type="transmembrane region" description="Helical" evidence="6">
    <location>
        <begin position="245"/>
        <end position="269"/>
    </location>
</feature>
<dbReference type="InterPro" id="IPR002549">
    <property type="entry name" value="AI-2E-like"/>
</dbReference>
<keyword evidence="5 6" id="KW-0472">Membrane</keyword>
<evidence type="ECO:0000256" key="4">
    <source>
        <dbReference type="ARBA" id="ARBA00022989"/>
    </source>
</evidence>
<dbReference type="AlphaFoldDB" id="A0A941DLU1"/>
<feature type="transmembrane region" description="Helical" evidence="6">
    <location>
        <begin position="160"/>
        <end position="180"/>
    </location>
</feature>
<keyword evidence="4 6" id="KW-1133">Transmembrane helix</keyword>